<keyword evidence="2" id="KW-1185">Reference proteome</keyword>
<reference evidence="1 2" key="1">
    <citation type="journal article" date="2013" name="Curr. Biol.">
        <title>The Genome of the Foraminiferan Reticulomyxa filosa.</title>
        <authorList>
            <person name="Glockner G."/>
            <person name="Hulsmann N."/>
            <person name="Schleicher M."/>
            <person name="Noegel A.A."/>
            <person name="Eichinger L."/>
            <person name="Gallinger C."/>
            <person name="Pawlowski J."/>
            <person name="Sierra R."/>
            <person name="Euteneuer U."/>
            <person name="Pillet L."/>
            <person name="Moustafa A."/>
            <person name="Platzer M."/>
            <person name="Groth M."/>
            <person name="Szafranski K."/>
            <person name="Schliwa M."/>
        </authorList>
    </citation>
    <scope>NUCLEOTIDE SEQUENCE [LARGE SCALE GENOMIC DNA]</scope>
</reference>
<evidence type="ECO:0000313" key="2">
    <source>
        <dbReference type="Proteomes" id="UP000023152"/>
    </source>
</evidence>
<evidence type="ECO:0000313" key="1">
    <source>
        <dbReference type="EMBL" id="ETO12244.1"/>
    </source>
</evidence>
<organism evidence="1 2">
    <name type="scientific">Reticulomyxa filosa</name>
    <dbReference type="NCBI Taxonomy" id="46433"/>
    <lineage>
        <taxon>Eukaryota</taxon>
        <taxon>Sar</taxon>
        <taxon>Rhizaria</taxon>
        <taxon>Retaria</taxon>
        <taxon>Foraminifera</taxon>
        <taxon>Monothalamids</taxon>
        <taxon>Reticulomyxidae</taxon>
        <taxon>Reticulomyxa</taxon>
    </lineage>
</organism>
<dbReference type="EMBL" id="ASPP01021596">
    <property type="protein sequence ID" value="ETO12244.1"/>
    <property type="molecule type" value="Genomic_DNA"/>
</dbReference>
<dbReference type="AlphaFoldDB" id="X6MEA7"/>
<comment type="caution">
    <text evidence="1">The sequence shown here is derived from an EMBL/GenBank/DDBJ whole genome shotgun (WGS) entry which is preliminary data.</text>
</comment>
<gene>
    <name evidence="1" type="ORF">RFI_25134</name>
</gene>
<protein>
    <submittedName>
        <fullName evidence="1">Uncharacterized protein</fullName>
    </submittedName>
</protein>
<proteinExistence type="predicted"/>
<name>X6MEA7_RETFI</name>
<dbReference type="Proteomes" id="UP000023152">
    <property type="component" value="Unassembled WGS sequence"/>
</dbReference>
<accession>X6MEA7</accession>
<sequence>MDNENTTQEFLERQTEEKQNLAVSTSNQVLKDSPSPIVGLEKKLNKAKMFLKNLPVPLEGCQCVQHKHEILICGGQLKRDCYSYHTLKDEYKFICEYPETVLLNGYCVVKLVNNDNNKDSSEITLLSFGGKKGVKKHTLIMKYVSVWSNDKSNDKDNEINKSNNYNKWVPLTDEHNNPVIIGRKEDNYFGARAVLGGSNNNLLFITYFEHHISVFDVNTLRFINHAILPISFLVSIFYHCFVSKPAHQGQEQEMMKLNKDKDRQRKYEML</sequence>